<reference evidence="1 2" key="1">
    <citation type="submission" date="2018-09" db="EMBL/GenBank/DDBJ databases">
        <title>Sphingomonas peninsula sp. nov., isolated from fildes peninsula, Antarctic soil.</title>
        <authorList>
            <person name="Yingchao G."/>
        </authorList>
    </citation>
    <scope>NUCLEOTIDE SEQUENCE [LARGE SCALE GENOMIC DNA]</scope>
    <source>
        <strain evidence="1 2">YZ-8</strain>
        <plasmid evidence="1 2">unnamed1</plasmid>
    </source>
</reference>
<evidence type="ECO:0000313" key="1">
    <source>
        <dbReference type="EMBL" id="AYJ85243.1"/>
    </source>
</evidence>
<name>A0A494TDW6_SPHPE</name>
<protein>
    <recommendedName>
        <fullName evidence="3">Flagellar protein FliS</fullName>
    </recommendedName>
</protein>
<sequence>MDGILYRNGQGGCAYQIEPSLPHAADRVLEQHEVSARAIETYREISAAGRIEGAQPGQLIMTLFEELIDCIDNMYGAILSGRPLRRDVARNRADVILMSMETGTNADAGVLSKRMVSIYSGIRALLQRAVVESNVEHIVEARSRLQPIVEAWRAIV</sequence>
<dbReference type="InterPro" id="IPR036584">
    <property type="entry name" value="FliS_sf"/>
</dbReference>
<keyword evidence="1" id="KW-0614">Plasmid</keyword>
<dbReference type="EMBL" id="CP032828">
    <property type="protein sequence ID" value="AYJ85243.1"/>
    <property type="molecule type" value="Genomic_DNA"/>
</dbReference>
<proteinExistence type="predicted"/>
<dbReference type="OrthoDB" id="7355300at2"/>
<dbReference type="SUPFAM" id="SSF101116">
    <property type="entry name" value="Flagellar export chaperone FliS"/>
    <property type="match status" value="1"/>
</dbReference>
<dbReference type="AlphaFoldDB" id="A0A494TDW6"/>
<dbReference type="Proteomes" id="UP000276254">
    <property type="component" value="Plasmid unnamed1"/>
</dbReference>
<geneLocation type="plasmid" evidence="1">
    <name>unnamed1</name>
</geneLocation>
<dbReference type="InterPro" id="IPR003713">
    <property type="entry name" value="FliS"/>
</dbReference>
<dbReference type="GO" id="GO:0044780">
    <property type="term" value="P:bacterial-type flagellum assembly"/>
    <property type="evidence" value="ECO:0007669"/>
    <property type="project" value="InterPro"/>
</dbReference>
<dbReference type="KEGG" id="spha:D3Y57_04250"/>
<accession>A0A494TDW6</accession>
<evidence type="ECO:0008006" key="3">
    <source>
        <dbReference type="Google" id="ProtNLM"/>
    </source>
</evidence>
<organism evidence="1 2">
    <name type="scientific">Sphingomonas paeninsulae</name>
    <dbReference type="NCBI Taxonomy" id="2319844"/>
    <lineage>
        <taxon>Bacteria</taxon>
        <taxon>Pseudomonadati</taxon>
        <taxon>Pseudomonadota</taxon>
        <taxon>Alphaproteobacteria</taxon>
        <taxon>Sphingomonadales</taxon>
        <taxon>Sphingomonadaceae</taxon>
        <taxon>Sphingomonas</taxon>
    </lineage>
</organism>
<evidence type="ECO:0000313" key="2">
    <source>
        <dbReference type="Proteomes" id="UP000276254"/>
    </source>
</evidence>
<keyword evidence="2" id="KW-1185">Reference proteome</keyword>
<dbReference type="Pfam" id="PF02561">
    <property type="entry name" value="FliS"/>
    <property type="match status" value="1"/>
</dbReference>
<dbReference type="Gene3D" id="1.20.120.340">
    <property type="entry name" value="Flagellar protein FliS"/>
    <property type="match status" value="1"/>
</dbReference>
<gene>
    <name evidence="1" type="ORF">D3Y57_04250</name>
</gene>